<dbReference type="Proteomes" id="UP001163719">
    <property type="component" value="Unassembled WGS sequence"/>
</dbReference>
<dbReference type="RefSeq" id="WP_264744426.1">
    <property type="nucleotide sequence ID" value="NZ_JAPDHV010000008.1"/>
</dbReference>
<evidence type="ECO:0000313" key="3">
    <source>
        <dbReference type="Proteomes" id="UP001163719"/>
    </source>
</evidence>
<comment type="caution">
    <text evidence="2">The sequence shown here is derived from an EMBL/GenBank/DDBJ whole genome shotgun (WGS) entry which is preliminary data.</text>
</comment>
<sequence length="136" mass="15479">MKKILLTFTIFCFTFSFAQKGQNYLEISYSSMCCGTLSPDPVINYINQFQKKNKIKPIEVLIQSGLGREGEFNLYISTDNFSKTKKSAFIKGLQKVILTQNSKRNPSKDGTVNFEETAPVTKQDLANTRNLTIYKK</sequence>
<gene>
    <name evidence="2" type="ORF">OH806_14660</name>
</gene>
<protein>
    <submittedName>
        <fullName evidence="2">Uncharacterized protein</fullName>
    </submittedName>
</protein>
<accession>A0ABT3HRV0</accession>
<evidence type="ECO:0000256" key="1">
    <source>
        <dbReference type="SAM" id="SignalP"/>
    </source>
</evidence>
<feature type="chain" id="PRO_5045288283" evidence="1">
    <location>
        <begin position="19"/>
        <end position="136"/>
    </location>
</feature>
<reference evidence="2" key="1">
    <citation type="submission" date="2022-10" db="EMBL/GenBank/DDBJ databases">
        <title>Chryseobacterium babae sp. nov. isolated from the gut of the beetle Oryctes rhinoceros, and Chryseobacterium kimseyorum sp. nov., isolated from a stick insect rearing cage.</title>
        <authorList>
            <person name="Shelomi M."/>
            <person name="Han C.-J."/>
            <person name="Chen W.-M."/>
            <person name="Chen H.-K."/>
            <person name="Liaw S.-J."/>
            <person name="Muhle E."/>
            <person name="Clermont D."/>
        </authorList>
    </citation>
    <scope>NUCLEOTIDE SEQUENCE</scope>
    <source>
        <strain evidence="2">WLa1L2M3</strain>
    </source>
</reference>
<name>A0ABT3HRV0_9FLAO</name>
<dbReference type="EMBL" id="JAPDHV010000008">
    <property type="protein sequence ID" value="MCW3162510.1"/>
    <property type="molecule type" value="Genomic_DNA"/>
</dbReference>
<keyword evidence="3" id="KW-1185">Reference proteome</keyword>
<proteinExistence type="predicted"/>
<evidence type="ECO:0000313" key="2">
    <source>
        <dbReference type="EMBL" id="MCW3162510.1"/>
    </source>
</evidence>
<keyword evidence="1" id="KW-0732">Signal</keyword>
<organism evidence="2 3">
    <name type="scientific">Chryseobacterium oryctis</name>
    <dbReference type="NCBI Taxonomy" id="2952618"/>
    <lineage>
        <taxon>Bacteria</taxon>
        <taxon>Pseudomonadati</taxon>
        <taxon>Bacteroidota</taxon>
        <taxon>Flavobacteriia</taxon>
        <taxon>Flavobacteriales</taxon>
        <taxon>Weeksellaceae</taxon>
        <taxon>Chryseobacterium group</taxon>
        <taxon>Chryseobacterium</taxon>
    </lineage>
</organism>
<feature type="signal peptide" evidence="1">
    <location>
        <begin position="1"/>
        <end position="18"/>
    </location>
</feature>